<dbReference type="InterPro" id="IPR001647">
    <property type="entry name" value="HTH_TetR"/>
</dbReference>
<dbReference type="SUPFAM" id="SSF46689">
    <property type="entry name" value="Homeodomain-like"/>
    <property type="match status" value="1"/>
</dbReference>
<dbReference type="PROSITE" id="PS50977">
    <property type="entry name" value="HTH_TETR_2"/>
    <property type="match status" value="1"/>
</dbReference>
<dbReference type="SUPFAM" id="SSF48498">
    <property type="entry name" value="Tetracyclin repressor-like, C-terminal domain"/>
    <property type="match status" value="1"/>
</dbReference>
<dbReference type="KEGG" id="mbet:N8K70_14145"/>
<dbReference type="Gene3D" id="1.10.357.10">
    <property type="entry name" value="Tetracycline Repressor, domain 2"/>
    <property type="match status" value="1"/>
</dbReference>
<dbReference type="InterPro" id="IPR009057">
    <property type="entry name" value="Homeodomain-like_sf"/>
</dbReference>
<evidence type="ECO:0000313" key="4">
    <source>
        <dbReference type="EMBL" id="WOF22520.1"/>
    </source>
</evidence>
<accession>A0AA97FHQ6</accession>
<dbReference type="InterPro" id="IPR050109">
    <property type="entry name" value="HTH-type_TetR-like_transc_reg"/>
</dbReference>
<dbReference type="PANTHER" id="PTHR30055">
    <property type="entry name" value="HTH-TYPE TRANSCRIPTIONAL REGULATOR RUTR"/>
    <property type="match status" value="1"/>
</dbReference>
<dbReference type="Pfam" id="PF00440">
    <property type="entry name" value="TetR_N"/>
    <property type="match status" value="1"/>
</dbReference>
<feature type="DNA-binding region" description="H-T-H motif" evidence="2">
    <location>
        <begin position="41"/>
        <end position="60"/>
    </location>
</feature>
<protein>
    <submittedName>
        <fullName evidence="4">Helix-turn-helix domain containing protein</fullName>
    </submittedName>
</protein>
<organism evidence="4 5">
    <name type="scientific">Microbacterium betulae</name>
    <dbReference type="NCBI Taxonomy" id="2981139"/>
    <lineage>
        <taxon>Bacteria</taxon>
        <taxon>Bacillati</taxon>
        <taxon>Actinomycetota</taxon>
        <taxon>Actinomycetes</taxon>
        <taxon>Micrococcales</taxon>
        <taxon>Microbacteriaceae</taxon>
        <taxon>Microbacterium</taxon>
    </lineage>
</organism>
<evidence type="ECO:0000313" key="5">
    <source>
        <dbReference type="Proteomes" id="UP001305498"/>
    </source>
</evidence>
<sequence length="190" mass="19966">MAESSEGVSRRNRGPAAAAENRRALIDAAREIFSEQGLAAPFSAIARRAGVGQGSLYRHFPTKIELAVAVFEDNIDDLEHVARAADATLDDLFDSVVAQAKVSAAFVDAVAAARDVPAVQRIGARMISLIGALVDRGRATGALADDIGRDDVMLVVAMLARTVADAPAGEREAVARRARSVFSLGLMPRG</sequence>
<dbReference type="GO" id="GO:0003700">
    <property type="term" value="F:DNA-binding transcription factor activity"/>
    <property type="evidence" value="ECO:0007669"/>
    <property type="project" value="TreeGrafter"/>
</dbReference>
<proteinExistence type="predicted"/>
<gene>
    <name evidence="4" type="ORF">N8K70_14145</name>
</gene>
<evidence type="ECO:0000259" key="3">
    <source>
        <dbReference type="PROSITE" id="PS50977"/>
    </source>
</evidence>
<dbReference type="Proteomes" id="UP001305498">
    <property type="component" value="Chromosome"/>
</dbReference>
<feature type="domain" description="HTH tetR-type" evidence="3">
    <location>
        <begin position="19"/>
        <end position="78"/>
    </location>
</feature>
<reference evidence="4 5" key="1">
    <citation type="submission" date="2023-02" db="EMBL/GenBank/DDBJ databases">
        <title>Microbacterium betulae sp. nov., isolated from birch wood.</title>
        <authorList>
            <person name="Pasciak M."/>
            <person name="Pawlik K.J."/>
            <person name="Martynowski D."/>
            <person name="Laczmanski L."/>
            <person name="Ciekot J."/>
            <person name="Szponar B."/>
            <person name="Wojcik-Fatla A."/>
            <person name="Mackiewicz B."/>
            <person name="Farian E."/>
            <person name="Cholewa G."/>
            <person name="Cholewa A."/>
            <person name="Dutkiewicz J."/>
        </authorList>
    </citation>
    <scope>NUCLEOTIDE SEQUENCE [LARGE SCALE GENOMIC DNA]</scope>
    <source>
        <strain evidence="4 5">AB</strain>
    </source>
</reference>
<evidence type="ECO:0000256" key="2">
    <source>
        <dbReference type="PROSITE-ProRule" id="PRU00335"/>
    </source>
</evidence>
<dbReference type="PANTHER" id="PTHR30055:SF226">
    <property type="entry name" value="HTH-TYPE TRANSCRIPTIONAL REGULATOR PKSA"/>
    <property type="match status" value="1"/>
</dbReference>
<dbReference type="RefSeq" id="WP_317138991.1">
    <property type="nucleotide sequence ID" value="NZ_CP118157.1"/>
</dbReference>
<evidence type="ECO:0000256" key="1">
    <source>
        <dbReference type="ARBA" id="ARBA00023125"/>
    </source>
</evidence>
<dbReference type="PRINTS" id="PR00455">
    <property type="entry name" value="HTHTETR"/>
</dbReference>
<dbReference type="GO" id="GO:0000976">
    <property type="term" value="F:transcription cis-regulatory region binding"/>
    <property type="evidence" value="ECO:0007669"/>
    <property type="project" value="TreeGrafter"/>
</dbReference>
<dbReference type="AlphaFoldDB" id="A0AA97FHQ6"/>
<name>A0AA97FHQ6_9MICO</name>
<dbReference type="EMBL" id="CP118157">
    <property type="protein sequence ID" value="WOF22520.1"/>
    <property type="molecule type" value="Genomic_DNA"/>
</dbReference>
<keyword evidence="1 2" id="KW-0238">DNA-binding</keyword>
<dbReference type="InterPro" id="IPR036271">
    <property type="entry name" value="Tet_transcr_reg_TetR-rel_C_sf"/>
</dbReference>
<keyword evidence="5" id="KW-1185">Reference proteome</keyword>